<dbReference type="InterPro" id="IPR011330">
    <property type="entry name" value="Glyco_hydro/deAcase_b/a-brl"/>
</dbReference>
<dbReference type="Pfam" id="PF01522">
    <property type="entry name" value="Polysacc_deac_1"/>
    <property type="match status" value="1"/>
</dbReference>
<dbReference type="GO" id="GO:0005975">
    <property type="term" value="P:carbohydrate metabolic process"/>
    <property type="evidence" value="ECO:0007669"/>
    <property type="project" value="InterPro"/>
</dbReference>
<keyword evidence="2" id="KW-0732">Signal</keyword>
<dbReference type="EMBL" id="VULR01000018">
    <property type="protein sequence ID" value="MSS44199.1"/>
    <property type="molecule type" value="Genomic_DNA"/>
</dbReference>
<dbReference type="SUPFAM" id="SSF88713">
    <property type="entry name" value="Glycoside hydrolase/deacetylase"/>
    <property type="match status" value="1"/>
</dbReference>
<evidence type="ECO:0000313" key="4">
    <source>
        <dbReference type="EMBL" id="MSS44199.1"/>
    </source>
</evidence>
<dbReference type="Proteomes" id="UP000462760">
    <property type="component" value="Unassembled WGS sequence"/>
</dbReference>
<sequence length="288" mass="33395">MKRLLKFIGLFLMVFIIAFVIDKVKTISKTEIDFPVIVEKNGCLGLNYHRVRKDHVATRIVEFLTGSDELKNYSVYESEFEEHIKILEEHDATFVTPDDLRKFNETGKYPKNCVWISFDDVDESVYKNAFPVLKKHQIPFTLFIIAGHVGNDDFENLSLLSWEQIQEMVDSGLATVGSHTYDMHRLVDNKPVFFYPEQKKAFLKDLIKSKETIEANLEGVEVVDFAYPYGDGKEELVPLIKEAGFSSAYILAPRILSKENTPFWQNRILVDRFVFKKTVEPWLKIPED</sequence>
<protein>
    <submittedName>
        <fullName evidence="4">Polysaccharide deacetylase family protein</fullName>
    </submittedName>
</protein>
<dbReference type="InterPro" id="IPR051398">
    <property type="entry name" value="Polysacch_Deacetylase"/>
</dbReference>
<dbReference type="PROSITE" id="PS51677">
    <property type="entry name" value="NODB"/>
    <property type="match status" value="1"/>
</dbReference>
<dbReference type="RefSeq" id="WP_154484870.1">
    <property type="nucleotide sequence ID" value="NZ_VULR01000018.1"/>
</dbReference>
<comment type="subcellular location">
    <subcellularLocation>
        <location evidence="1">Secreted</location>
    </subcellularLocation>
</comment>
<dbReference type="InterPro" id="IPR002509">
    <property type="entry name" value="NODB_dom"/>
</dbReference>
<dbReference type="PANTHER" id="PTHR34216:SF3">
    <property type="entry name" value="POLY-BETA-1,6-N-ACETYL-D-GLUCOSAMINE N-DEACETYLASE"/>
    <property type="match status" value="1"/>
</dbReference>
<evidence type="ECO:0000256" key="1">
    <source>
        <dbReference type="ARBA" id="ARBA00004613"/>
    </source>
</evidence>
<dbReference type="AlphaFoldDB" id="A0A844FJP9"/>
<feature type="domain" description="NodB homology" evidence="3">
    <location>
        <begin position="112"/>
        <end position="288"/>
    </location>
</feature>
<dbReference type="OrthoDB" id="9778320at2"/>
<accession>A0A844FJP9</accession>
<proteinExistence type="predicted"/>
<dbReference type="Gene3D" id="3.20.20.370">
    <property type="entry name" value="Glycoside hydrolase/deacetylase"/>
    <property type="match status" value="1"/>
</dbReference>
<dbReference type="GO" id="GO:0005576">
    <property type="term" value="C:extracellular region"/>
    <property type="evidence" value="ECO:0007669"/>
    <property type="project" value="UniProtKB-SubCell"/>
</dbReference>
<dbReference type="GO" id="GO:0016810">
    <property type="term" value="F:hydrolase activity, acting on carbon-nitrogen (but not peptide) bonds"/>
    <property type="evidence" value="ECO:0007669"/>
    <property type="project" value="InterPro"/>
</dbReference>
<organism evidence="4 5">
    <name type="scientific">Anaerosalibacter bizertensis</name>
    <dbReference type="NCBI Taxonomy" id="932217"/>
    <lineage>
        <taxon>Bacteria</taxon>
        <taxon>Bacillati</taxon>
        <taxon>Bacillota</taxon>
        <taxon>Tissierellia</taxon>
        <taxon>Tissierellales</taxon>
        <taxon>Sporanaerobacteraceae</taxon>
        <taxon>Anaerosalibacter</taxon>
    </lineage>
</organism>
<comment type="caution">
    <text evidence="4">The sequence shown here is derived from an EMBL/GenBank/DDBJ whole genome shotgun (WGS) entry which is preliminary data.</text>
</comment>
<gene>
    <name evidence="4" type="ORF">FYJ27_10830</name>
</gene>
<name>A0A844FJP9_9FIRM</name>
<dbReference type="PANTHER" id="PTHR34216">
    <property type="match status" value="1"/>
</dbReference>
<reference evidence="4 5" key="1">
    <citation type="submission" date="2019-08" db="EMBL/GenBank/DDBJ databases">
        <title>In-depth cultivation of the pig gut microbiome towards novel bacterial diversity and tailored functional studies.</title>
        <authorList>
            <person name="Wylensek D."/>
            <person name="Hitch T.C.A."/>
            <person name="Clavel T."/>
        </authorList>
    </citation>
    <scope>NUCLEOTIDE SEQUENCE [LARGE SCALE GENOMIC DNA]</scope>
    <source>
        <strain evidence="4 5">Med78-601-WT-4W-RMD-3</strain>
    </source>
</reference>
<evidence type="ECO:0000259" key="3">
    <source>
        <dbReference type="PROSITE" id="PS51677"/>
    </source>
</evidence>
<evidence type="ECO:0000313" key="5">
    <source>
        <dbReference type="Proteomes" id="UP000462760"/>
    </source>
</evidence>
<evidence type="ECO:0000256" key="2">
    <source>
        <dbReference type="ARBA" id="ARBA00022729"/>
    </source>
</evidence>